<dbReference type="InterPro" id="IPR010442">
    <property type="entry name" value="PET_domain"/>
</dbReference>
<evidence type="ECO:0000256" key="3">
    <source>
        <dbReference type="ARBA" id="ARBA00022833"/>
    </source>
</evidence>
<accession>A0ABM4CZQ0</accession>
<keyword evidence="3 5" id="KW-0862">Zinc</keyword>
<dbReference type="Gene3D" id="2.10.110.10">
    <property type="entry name" value="Cysteine Rich Protein"/>
    <property type="match status" value="6"/>
</dbReference>
<gene>
    <name evidence="9" type="primary">LOC100210321</name>
</gene>
<dbReference type="SMART" id="SM00132">
    <property type="entry name" value="LIM"/>
    <property type="match status" value="6"/>
</dbReference>
<dbReference type="CDD" id="cd09340">
    <property type="entry name" value="LIM1_Testin_like"/>
    <property type="match status" value="1"/>
</dbReference>
<name>A0ABM4CZQ0_HYDVU</name>
<dbReference type="InterPro" id="IPR001781">
    <property type="entry name" value="Znf_LIM"/>
</dbReference>
<sequence length="550" mass="64159">MDDFIQLEFHNIQQKQGAEKYEKSEFSAVEGVSCLICKEKCPGFCQHSWRRGCGNCKCALWRHDVPQNSPGLPFNRLDVEEINPPLSSEYDIALTEGYNWIPRGLKTLQIESFMRKIPKSKVPKTDSEGARYRARQIFYQLPKQDYNRKYANFLKEDAKPSFDELSKFRLKSALGIGCVKELISKVLPCHNCSININSGEMGVFTERLGESFCWHPQCFKCCVDDELLIDLIYFVHEKKIYCGRHWAEQIKPRCHGCEELIYIGEFTKAMEKSWHVEHFCCWQCDVPITGKKYIIINKRPYCQRCYVKSMANTCFECKQPISPESKDFFVKDRHYHKECLVCSSCKKALESQTFSFVNERPLCHACRGVDPEKSKFCKSCEKPFLPEEKKVGVGENYFHERCFLCTECQKPIGSQKFIRKADGRRLCNDCFETTAKPCFKCKELIRGSSIKFEENMYHTKCFFCENCKKELGGAQFYKYETNPYCDDCFLVNYAKRCASCFGPIEGNTKFIDYESKYWHSKCFICRSCDKQLAGAKFIMRDGNRYCLECK</sequence>
<evidence type="ECO:0000259" key="6">
    <source>
        <dbReference type="PROSITE" id="PS50023"/>
    </source>
</evidence>
<evidence type="ECO:0000256" key="4">
    <source>
        <dbReference type="ARBA" id="ARBA00023038"/>
    </source>
</evidence>
<evidence type="ECO:0000256" key="5">
    <source>
        <dbReference type="PROSITE-ProRule" id="PRU00125"/>
    </source>
</evidence>
<feature type="domain" description="PET" evidence="7">
    <location>
        <begin position="79"/>
        <end position="187"/>
    </location>
</feature>
<dbReference type="InterPro" id="IPR047120">
    <property type="entry name" value="Pk/Esn/Tes"/>
</dbReference>
<dbReference type="GeneID" id="100210321"/>
<dbReference type="PANTHER" id="PTHR24211">
    <property type="entry name" value="LIM DOMAIN-CONTAINING PROTEIN"/>
    <property type="match status" value="1"/>
</dbReference>
<feature type="domain" description="LIM zinc-binding" evidence="6">
    <location>
        <begin position="252"/>
        <end position="312"/>
    </location>
</feature>
<keyword evidence="4 5" id="KW-0440">LIM domain</keyword>
<evidence type="ECO:0000256" key="1">
    <source>
        <dbReference type="ARBA" id="ARBA00022723"/>
    </source>
</evidence>
<feature type="domain" description="LIM zinc-binding" evidence="6">
    <location>
        <begin position="313"/>
        <end position="373"/>
    </location>
</feature>
<dbReference type="RefSeq" id="XP_065667450.1">
    <property type="nucleotide sequence ID" value="XM_065811378.1"/>
</dbReference>
<organism evidence="8 9">
    <name type="scientific">Hydra vulgaris</name>
    <name type="common">Hydra</name>
    <name type="synonym">Hydra attenuata</name>
    <dbReference type="NCBI Taxonomy" id="6087"/>
    <lineage>
        <taxon>Eukaryota</taxon>
        <taxon>Metazoa</taxon>
        <taxon>Cnidaria</taxon>
        <taxon>Hydrozoa</taxon>
        <taxon>Hydroidolina</taxon>
        <taxon>Anthoathecata</taxon>
        <taxon>Aplanulata</taxon>
        <taxon>Hydridae</taxon>
        <taxon>Hydra</taxon>
    </lineage>
</organism>
<dbReference type="CDD" id="cd09830">
    <property type="entry name" value="PET_LIMPETin_LIM-9"/>
    <property type="match status" value="1"/>
</dbReference>
<feature type="domain" description="LIM zinc-binding" evidence="6">
    <location>
        <begin position="495"/>
        <end position="550"/>
    </location>
</feature>
<evidence type="ECO:0000256" key="2">
    <source>
        <dbReference type="ARBA" id="ARBA00022737"/>
    </source>
</evidence>
<keyword evidence="1 5" id="KW-0479">Metal-binding</keyword>
<dbReference type="PROSITE" id="PS51303">
    <property type="entry name" value="PET"/>
    <property type="match status" value="1"/>
</dbReference>
<dbReference type="PROSITE" id="PS00478">
    <property type="entry name" value="LIM_DOMAIN_1"/>
    <property type="match status" value="3"/>
</dbReference>
<dbReference type="Pfam" id="PF00412">
    <property type="entry name" value="LIM"/>
    <property type="match status" value="6"/>
</dbReference>
<evidence type="ECO:0000259" key="7">
    <source>
        <dbReference type="PROSITE" id="PS51303"/>
    </source>
</evidence>
<evidence type="ECO:0000313" key="8">
    <source>
        <dbReference type="Proteomes" id="UP001652625"/>
    </source>
</evidence>
<dbReference type="CDD" id="cd09345">
    <property type="entry name" value="LIM2_FHL"/>
    <property type="match status" value="1"/>
</dbReference>
<dbReference type="Proteomes" id="UP001652625">
    <property type="component" value="Chromosome 12"/>
</dbReference>
<dbReference type="SUPFAM" id="SSF57716">
    <property type="entry name" value="Glucocorticoid receptor-like (DNA-binding domain)"/>
    <property type="match status" value="6"/>
</dbReference>
<keyword evidence="2" id="KW-0677">Repeat</keyword>
<dbReference type="CDD" id="cd09341">
    <property type="entry name" value="LIM2_Testin_like"/>
    <property type="match status" value="1"/>
</dbReference>
<dbReference type="PANTHER" id="PTHR24211:SF37">
    <property type="entry name" value="PROTEIN ESPINAS-LIKE PROTEIN"/>
    <property type="match status" value="1"/>
</dbReference>
<dbReference type="Pfam" id="PF06297">
    <property type="entry name" value="PET"/>
    <property type="match status" value="1"/>
</dbReference>
<keyword evidence="8" id="KW-1185">Reference proteome</keyword>
<dbReference type="PROSITE" id="PS50023">
    <property type="entry name" value="LIM_DOMAIN_2"/>
    <property type="match status" value="4"/>
</dbReference>
<feature type="domain" description="LIM zinc-binding" evidence="6">
    <location>
        <begin position="375"/>
        <end position="437"/>
    </location>
</feature>
<proteinExistence type="predicted"/>
<evidence type="ECO:0000313" key="9">
    <source>
        <dbReference type="RefSeq" id="XP_065667450.1"/>
    </source>
</evidence>
<reference evidence="9" key="1">
    <citation type="submission" date="2025-08" db="UniProtKB">
        <authorList>
            <consortium name="RefSeq"/>
        </authorList>
    </citation>
    <scope>IDENTIFICATION</scope>
</reference>
<protein>
    <submittedName>
        <fullName evidence="9">Testin isoform X2</fullName>
    </submittedName>
</protein>